<keyword evidence="4" id="KW-0812">Transmembrane</keyword>
<evidence type="ECO:0000256" key="2">
    <source>
        <dbReference type="ARBA" id="ARBA00010271"/>
    </source>
</evidence>
<evidence type="ECO:0000256" key="5">
    <source>
        <dbReference type="ARBA" id="ARBA00023034"/>
    </source>
</evidence>
<dbReference type="InterPro" id="IPR040911">
    <property type="entry name" value="Exostosin_GT47"/>
</dbReference>
<evidence type="ECO:0000256" key="4">
    <source>
        <dbReference type="ARBA" id="ARBA00022968"/>
    </source>
</evidence>
<accession>A0A8X8WGQ6</accession>
<sequence length="488" mass="55961">MLPNSIMTALNSIRLHIFSNPGRICVFLVFLWAQFTIISLARTPTPCFPDRSSPLSVRYVKIPSPNATTSTAPAAPEPPPPRYTDDCPSGRVYAYDLPPSFNRDLVPTACTDLDPWNWQCGIAPNHGYGRAASELRRTLPGDFHKSWYHTNEFTLELLFHHRIHKHKCRTLDPDLATAFYIPFYAGLAVGKHLWGNDTSARDRHCELMLTWIKSQKYWKVMNGSDHFISIGRITWDFRRLTDPGKSWGSSFLNMPSMQRVIRFIIEKHPSDEMDVSVPYPTGFHPKTSDELAGWQSFVRDHKRAALFTFIGTDRNRGEDDLRRLLMDQCRRESSSCRAVDCGVSDCARNSSVTLLPLLESEFCLQPKGDSFTSKAVFECLVAGSVPVYFTKAAYEEQYEWFLPGEQESYSIFIEQEEVRSGKVTVKEVLKRYSKEEIQRKREKVIEIIPRIIYSKPNAGVKSFRDAFDIAVDGAMERIKDEKEWVDFL</sequence>
<comment type="caution">
    <text evidence="7">The sequence shown here is derived from an EMBL/GenBank/DDBJ whole genome shotgun (WGS) entry which is preliminary data.</text>
</comment>
<comment type="subcellular location">
    <subcellularLocation>
        <location evidence="1">Golgi apparatus membrane</location>
        <topology evidence="1">Single-pass type II membrane protein</topology>
    </subcellularLocation>
</comment>
<comment type="similarity">
    <text evidence="2">Belongs to the glycosyltransferase 47 family.</text>
</comment>
<dbReference type="InterPro" id="IPR004263">
    <property type="entry name" value="Exostosin"/>
</dbReference>
<proteinExistence type="inferred from homology"/>
<dbReference type="Proteomes" id="UP000298416">
    <property type="component" value="Unassembled WGS sequence"/>
</dbReference>
<gene>
    <name evidence="7" type="ORF">SASPL_145247</name>
</gene>
<dbReference type="PANTHER" id="PTHR11062">
    <property type="entry name" value="EXOSTOSIN HEPARAN SULFATE GLYCOSYLTRANSFERASE -RELATED"/>
    <property type="match status" value="1"/>
</dbReference>
<dbReference type="OrthoDB" id="1924787at2759"/>
<keyword evidence="8" id="KW-1185">Reference proteome</keyword>
<organism evidence="7">
    <name type="scientific">Salvia splendens</name>
    <name type="common">Scarlet sage</name>
    <dbReference type="NCBI Taxonomy" id="180675"/>
    <lineage>
        <taxon>Eukaryota</taxon>
        <taxon>Viridiplantae</taxon>
        <taxon>Streptophyta</taxon>
        <taxon>Embryophyta</taxon>
        <taxon>Tracheophyta</taxon>
        <taxon>Spermatophyta</taxon>
        <taxon>Magnoliopsida</taxon>
        <taxon>eudicotyledons</taxon>
        <taxon>Gunneridae</taxon>
        <taxon>Pentapetalae</taxon>
        <taxon>asterids</taxon>
        <taxon>lamiids</taxon>
        <taxon>Lamiales</taxon>
        <taxon>Lamiaceae</taxon>
        <taxon>Nepetoideae</taxon>
        <taxon>Mentheae</taxon>
        <taxon>Salviinae</taxon>
        <taxon>Salvia</taxon>
        <taxon>Salvia subgen. Calosphace</taxon>
        <taxon>core Calosphace</taxon>
    </lineage>
</organism>
<evidence type="ECO:0000256" key="1">
    <source>
        <dbReference type="ARBA" id="ARBA00004323"/>
    </source>
</evidence>
<keyword evidence="5" id="KW-0333">Golgi apparatus</keyword>
<dbReference type="GO" id="GO:0000139">
    <property type="term" value="C:Golgi membrane"/>
    <property type="evidence" value="ECO:0007669"/>
    <property type="project" value="UniProtKB-SubCell"/>
</dbReference>
<name>A0A8X8WGQ6_SALSN</name>
<dbReference type="GO" id="GO:0009969">
    <property type="term" value="P:xyloglucan biosynthetic process"/>
    <property type="evidence" value="ECO:0007669"/>
    <property type="project" value="TreeGrafter"/>
</dbReference>
<keyword evidence="3" id="KW-0328">Glycosyltransferase</keyword>
<protein>
    <recommendedName>
        <fullName evidence="6">Exostosin GT47 domain-containing protein</fullName>
    </recommendedName>
</protein>
<feature type="domain" description="Exostosin GT47" evidence="6">
    <location>
        <begin position="87"/>
        <end position="425"/>
    </location>
</feature>
<evidence type="ECO:0000313" key="8">
    <source>
        <dbReference type="Proteomes" id="UP000298416"/>
    </source>
</evidence>
<keyword evidence="4" id="KW-0735">Signal-anchor</keyword>
<dbReference type="AlphaFoldDB" id="A0A8X8WGQ6"/>
<dbReference type="Pfam" id="PF03016">
    <property type="entry name" value="Exostosin_GT47"/>
    <property type="match status" value="1"/>
</dbReference>
<reference evidence="7" key="1">
    <citation type="submission" date="2018-01" db="EMBL/GenBank/DDBJ databases">
        <authorList>
            <person name="Mao J.F."/>
        </authorList>
    </citation>
    <scope>NUCLEOTIDE SEQUENCE</scope>
    <source>
        <strain evidence="7">Huo1</strain>
        <tissue evidence="7">Leaf</tissue>
    </source>
</reference>
<evidence type="ECO:0000259" key="6">
    <source>
        <dbReference type="Pfam" id="PF03016"/>
    </source>
</evidence>
<evidence type="ECO:0000256" key="3">
    <source>
        <dbReference type="ARBA" id="ARBA00022676"/>
    </source>
</evidence>
<keyword evidence="3" id="KW-0808">Transferase</keyword>
<dbReference type="EMBL" id="PNBA02000017">
    <property type="protein sequence ID" value="KAG6394658.1"/>
    <property type="molecule type" value="Genomic_DNA"/>
</dbReference>
<reference evidence="7" key="2">
    <citation type="submission" date="2020-08" db="EMBL/GenBank/DDBJ databases">
        <title>Plant Genome Project.</title>
        <authorList>
            <person name="Zhang R.-G."/>
        </authorList>
    </citation>
    <scope>NUCLEOTIDE SEQUENCE</scope>
    <source>
        <strain evidence="7">Huo1</strain>
        <tissue evidence="7">Leaf</tissue>
    </source>
</reference>
<dbReference type="PANTHER" id="PTHR11062:SF220">
    <property type="entry name" value="XYLOGLUCAN GALACTOSYLTRANSFERASE XLT2-LIKE"/>
    <property type="match status" value="1"/>
</dbReference>
<evidence type="ECO:0000313" key="7">
    <source>
        <dbReference type="EMBL" id="KAG6394658.1"/>
    </source>
</evidence>
<dbReference type="GO" id="GO:0008378">
    <property type="term" value="F:galactosyltransferase activity"/>
    <property type="evidence" value="ECO:0007669"/>
    <property type="project" value="TreeGrafter"/>
</dbReference>